<feature type="non-terminal residue" evidence="1">
    <location>
        <position position="53"/>
    </location>
</feature>
<protein>
    <submittedName>
        <fullName evidence="1">Uncharacterized protein</fullName>
    </submittedName>
</protein>
<name>A0A0C9YRK1_9AGAM</name>
<sequence length="53" mass="5858">MVLETRGGDLETNFKLQGLRAYVYPRIDNGLTAGCMETQDILLGSSHTVLLMD</sequence>
<dbReference type="AlphaFoldDB" id="A0A0C9YRK1"/>
<reference evidence="2" key="2">
    <citation type="submission" date="2015-01" db="EMBL/GenBank/DDBJ databases">
        <title>Evolutionary Origins and Diversification of the Mycorrhizal Mutualists.</title>
        <authorList>
            <consortium name="DOE Joint Genome Institute"/>
            <consortium name="Mycorrhizal Genomics Consortium"/>
            <person name="Kohler A."/>
            <person name="Kuo A."/>
            <person name="Nagy L.G."/>
            <person name="Floudas D."/>
            <person name="Copeland A."/>
            <person name="Barry K.W."/>
            <person name="Cichocki N."/>
            <person name="Veneault-Fourrey C."/>
            <person name="LaButti K."/>
            <person name="Lindquist E.A."/>
            <person name="Lipzen A."/>
            <person name="Lundell T."/>
            <person name="Morin E."/>
            <person name="Murat C."/>
            <person name="Riley R."/>
            <person name="Ohm R."/>
            <person name="Sun H."/>
            <person name="Tunlid A."/>
            <person name="Henrissat B."/>
            <person name="Grigoriev I.V."/>
            <person name="Hibbett D.S."/>
            <person name="Martin F."/>
        </authorList>
    </citation>
    <scope>NUCLEOTIDE SEQUENCE [LARGE SCALE GENOMIC DNA]</scope>
    <source>
        <strain evidence="2">441</strain>
    </source>
</reference>
<proteinExistence type="predicted"/>
<gene>
    <name evidence="1" type="ORF">PISMIDRAFT_683380</name>
</gene>
<dbReference type="HOGENOM" id="CLU_3074348_0_0_1"/>
<accession>A0A0C9YRK1</accession>
<reference evidence="1 2" key="1">
    <citation type="submission" date="2014-04" db="EMBL/GenBank/DDBJ databases">
        <authorList>
            <consortium name="DOE Joint Genome Institute"/>
            <person name="Kuo A."/>
            <person name="Kohler A."/>
            <person name="Costa M.D."/>
            <person name="Nagy L.G."/>
            <person name="Floudas D."/>
            <person name="Copeland A."/>
            <person name="Barry K.W."/>
            <person name="Cichocki N."/>
            <person name="Veneault-Fourrey C."/>
            <person name="LaButti K."/>
            <person name="Lindquist E.A."/>
            <person name="Lipzen A."/>
            <person name="Lundell T."/>
            <person name="Morin E."/>
            <person name="Murat C."/>
            <person name="Sun H."/>
            <person name="Tunlid A."/>
            <person name="Henrissat B."/>
            <person name="Grigoriev I.V."/>
            <person name="Hibbett D.S."/>
            <person name="Martin F."/>
            <person name="Nordberg H.P."/>
            <person name="Cantor M.N."/>
            <person name="Hua S.X."/>
        </authorList>
    </citation>
    <scope>NUCLEOTIDE SEQUENCE [LARGE SCALE GENOMIC DNA]</scope>
    <source>
        <strain evidence="1 2">441</strain>
    </source>
</reference>
<organism evidence="1 2">
    <name type="scientific">Pisolithus microcarpus 441</name>
    <dbReference type="NCBI Taxonomy" id="765257"/>
    <lineage>
        <taxon>Eukaryota</taxon>
        <taxon>Fungi</taxon>
        <taxon>Dikarya</taxon>
        <taxon>Basidiomycota</taxon>
        <taxon>Agaricomycotina</taxon>
        <taxon>Agaricomycetes</taxon>
        <taxon>Agaricomycetidae</taxon>
        <taxon>Boletales</taxon>
        <taxon>Sclerodermatineae</taxon>
        <taxon>Pisolithaceae</taxon>
        <taxon>Pisolithus</taxon>
    </lineage>
</organism>
<evidence type="ECO:0000313" key="1">
    <source>
        <dbReference type="EMBL" id="KIK19286.1"/>
    </source>
</evidence>
<keyword evidence="2" id="KW-1185">Reference proteome</keyword>
<evidence type="ECO:0000313" key="2">
    <source>
        <dbReference type="Proteomes" id="UP000054018"/>
    </source>
</evidence>
<dbReference type="EMBL" id="KN833787">
    <property type="protein sequence ID" value="KIK19286.1"/>
    <property type="molecule type" value="Genomic_DNA"/>
</dbReference>
<dbReference type="Proteomes" id="UP000054018">
    <property type="component" value="Unassembled WGS sequence"/>
</dbReference>